<reference evidence="2 3" key="1">
    <citation type="journal article" date="2019" name="Int. J. Syst. Evol. Microbiol.">
        <title>The Global Catalogue of Microorganisms (GCM) 10K type strain sequencing project: providing services to taxonomists for standard genome sequencing and annotation.</title>
        <authorList>
            <consortium name="The Broad Institute Genomics Platform"/>
            <consortium name="The Broad Institute Genome Sequencing Center for Infectious Disease"/>
            <person name="Wu L."/>
            <person name="Ma J."/>
        </authorList>
    </citation>
    <scope>NUCLEOTIDE SEQUENCE [LARGE SCALE GENOMIC DNA]</scope>
    <source>
        <strain evidence="2 3">JCM 13318</strain>
    </source>
</reference>
<accession>A0ABN1ZYL5</accession>
<dbReference type="EMBL" id="BAAALX010000001">
    <property type="protein sequence ID" value="GAA1507294.1"/>
    <property type="molecule type" value="Genomic_DNA"/>
</dbReference>
<evidence type="ECO:0000256" key="1">
    <source>
        <dbReference type="SAM" id="MobiDB-lite"/>
    </source>
</evidence>
<evidence type="ECO:0000313" key="3">
    <source>
        <dbReference type="Proteomes" id="UP001500177"/>
    </source>
</evidence>
<dbReference type="Proteomes" id="UP001500177">
    <property type="component" value="Unassembled WGS sequence"/>
</dbReference>
<feature type="region of interest" description="Disordered" evidence="1">
    <location>
        <begin position="1"/>
        <end position="28"/>
    </location>
</feature>
<sequence>MPAHSECAVDDDRGEPGLPGGFDPDADEFDHARQEHRYVLSCHSWVLHTGVVGGALLEPEP</sequence>
<evidence type="ECO:0000313" key="2">
    <source>
        <dbReference type="EMBL" id="GAA1507294.1"/>
    </source>
</evidence>
<organism evidence="2 3">
    <name type="scientific">Brevibacterium permense</name>
    <dbReference type="NCBI Taxonomy" id="234834"/>
    <lineage>
        <taxon>Bacteria</taxon>
        <taxon>Bacillati</taxon>
        <taxon>Actinomycetota</taxon>
        <taxon>Actinomycetes</taxon>
        <taxon>Micrococcales</taxon>
        <taxon>Brevibacteriaceae</taxon>
        <taxon>Brevibacterium</taxon>
    </lineage>
</organism>
<comment type="caution">
    <text evidence="2">The sequence shown here is derived from an EMBL/GenBank/DDBJ whole genome shotgun (WGS) entry which is preliminary data.</text>
</comment>
<name>A0ABN1ZYL5_9MICO</name>
<gene>
    <name evidence="2" type="ORF">GCM10009690_07820</name>
</gene>
<keyword evidence="3" id="KW-1185">Reference proteome</keyword>
<proteinExistence type="predicted"/>
<protein>
    <submittedName>
        <fullName evidence="2">Uncharacterized protein</fullName>
    </submittedName>
</protein>